<proteinExistence type="predicted"/>
<gene>
    <name evidence="1" type="ORF">AOB60_31395</name>
</gene>
<sequence>MLALRTESETDRMWLLHELRSKSGELVATTQGEQARAMSRKKFPKFSLSWPAEEVRERFAHVAVPLHARALAALQENHALRELVVSEMTGRANGER</sequence>
<dbReference type="Proteomes" id="UP000236047">
    <property type="component" value="Unassembled WGS sequence"/>
</dbReference>
<keyword evidence="2" id="KW-1185">Reference proteome</keyword>
<accession>A0A2N8PFB6</accession>
<dbReference type="AlphaFoldDB" id="A0A2N8PFB6"/>
<evidence type="ECO:0000313" key="2">
    <source>
        <dbReference type="Proteomes" id="UP000236047"/>
    </source>
</evidence>
<dbReference type="EMBL" id="LJSN01000003">
    <property type="protein sequence ID" value="PNE39711.1"/>
    <property type="molecule type" value="Genomic_DNA"/>
</dbReference>
<evidence type="ECO:0000313" key="1">
    <source>
        <dbReference type="EMBL" id="PNE39711.1"/>
    </source>
</evidence>
<reference evidence="2" key="1">
    <citation type="submission" date="2015-09" db="EMBL/GenBank/DDBJ databases">
        <authorList>
            <person name="Graham D.E."/>
            <person name="Mahan K.M."/>
            <person name="Klingeman D.M."/>
            <person name="Fida T."/>
            <person name="Giannone R.J."/>
            <person name="Hettich R.L."/>
            <person name="Parry R.J."/>
            <person name="Spain J.C."/>
        </authorList>
    </citation>
    <scope>NUCLEOTIDE SEQUENCE [LARGE SCALE GENOMIC DNA]</scope>
    <source>
        <strain evidence="2">JCM 4701</strain>
    </source>
</reference>
<organism evidence="1 2">
    <name type="scientific">Streptomyces noursei</name>
    <name type="common">Streptomyces albulus</name>
    <dbReference type="NCBI Taxonomy" id="1971"/>
    <lineage>
        <taxon>Bacteria</taxon>
        <taxon>Bacillati</taxon>
        <taxon>Actinomycetota</taxon>
        <taxon>Actinomycetes</taxon>
        <taxon>Kitasatosporales</taxon>
        <taxon>Streptomycetaceae</taxon>
        <taxon>Streptomyces</taxon>
    </lineage>
</organism>
<protein>
    <submittedName>
        <fullName evidence="1">Uncharacterized protein</fullName>
    </submittedName>
</protein>
<name>A0A2N8PFB6_STRNR</name>
<comment type="caution">
    <text evidence="1">The sequence shown here is derived from an EMBL/GenBank/DDBJ whole genome shotgun (WGS) entry which is preliminary data.</text>
</comment>